<organism evidence="2 3">
    <name type="scientific">Vanilla planifolia</name>
    <name type="common">Vanilla</name>
    <dbReference type="NCBI Taxonomy" id="51239"/>
    <lineage>
        <taxon>Eukaryota</taxon>
        <taxon>Viridiplantae</taxon>
        <taxon>Streptophyta</taxon>
        <taxon>Embryophyta</taxon>
        <taxon>Tracheophyta</taxon>
        <taxon>Spermatophyta</taxon>
        <taxon>Magnoliopsida</taxon>
        <taxon>Liliopsida</taxon>
        <taxon>Asparagales</taxon>
        <taxon>Orchidaceae</taxon>
        <taxon>Vanilloideae</taxon>
        <taxon>Vanilleae</taxon>
        <taxon>Vanilla</taxon>
    </lineage>
</organism>
<protein>
    <submittedName>
        <fullName evidence="2">Uncharacterized protein</fullName>
    </submittedName>
</protein>
<proteinExistence type="predicted"/>
<gene>
    <name evidence="2" type="ORF">HPP92_008621</name>
</gene>
<evidence type="ECO:0000256" key="1">
    <source>
        <dbReference type="SAM" id="MobiDB-lite"/>
    </source>
</evidence>
<accession>A0A835REN4</accession>
<evidence type="ECO:0000313" key="2">
    <source>
        <dbReference type="EMBL" id="KAG0484542.1"/>
    </source>
</evidence>
<dbReference type="EMBL" id="JADCNL010000004">
    <property type="protein sequence ID" value="KAG0484542.1"/>
    <property type="molecule type" value="Genomic_DNA"/>
</dbReference>
<sequence length="85" mass="9296">MSPEEIGQYRATAQQKSIDAIKAAEQRYVNANAIRLGGLKTPRRPSYTASSNHNLPFCKSAQAKDPPLTGLALSLSTRRRRKAGL</sequence>
<keyword evidence="3" id="KW-1185">Reference proteome</keyword>
<comment type="caution">
    <text evidence="2">The sequence shown here is derived from an EMBL/GenBank/DDBJ whole genome shotgun (WGS) entry which is preliminary data.</text>
</comment>
<dbReference type="OrthoDB" id="3222at2759"/>
<dbReference type="AlphaFoldDB" id="A0A835REN4"/>
<evidence type="ECO:0000313" key="3">
    <source>
        <dbReference type="Proteomes" id="UP000636800"/>
    </source>
</evidence>
<dbReference type="Proteomes" id="UP000636800">
    <property type="component" value="Unassembled WGS sequence"/>
</dbReference>
<feature type="region of interest" description="Disordered" evidence="1">
    <location>
        <begin position="39"/>
        <end position="85"/>
    </location>
</feature>
<reference evidence="2 3" key="1">
    <citation type="journal article" date="2020" name="Nat. Food">
        <title>A phased Vanilla planifolia genome enables genetic improvement of flavour and production.</title>
        <authorList>
            <person name="Hasing T."/>
            <person name="Tang H."/>
            <person name="Brym M."/>
            <person name="Khazi F."/>
            <person name="Huang T."/>
            <person name="Chambers A.H."/>
        </authorList>
    </citation>
    <scope>NUCLEOTIDE SEQUENCE [LARGE SCALE GENOMIC DNA]</scope>
    <source>
        <tissue evidence="2">Leaf</tissue>
    </source>
</reference>
<name>A0A835REN4_VANPL</name>